<dbReference type="GO" id="GO:0022857">
    <property type="term" value="F:transmembrane transporter activity"/>
    <property type="evidence" value="ECO:0007669"/>
    <property type="project" value="InterPro"/>
</dbReference>
<dbReference type="PANTHER" id="PTHR30047">
    <property type="entry name" value="HIGH-AFFINITY CHOLINE TRANSPORT PROTEIN-RELATED"/>
    <property type="match status" value="1"/>
</dbReference>
<comment type="caution">
    <text evidence="8">The sequence shown here is derived from an EMBL/GenBank/DDBJ whole genome shotgun (WGS) entry which is preliminary data.</text>
</comment>
<accession>A0A3S0KDN5</accession>
<feature type="transmembrane region" description="Helical" evidence="7">
    <location>
        <begin position="261"/>
        <end position="281"/>
    </location>
</feature>
<comment type="subcellular location">
    <subcellularLocation>
        <location evidence="1">Cell membrane</location>
        <topology evidence="1">Multi-pass membrane protein</topology>
    </subcellularLocation>
</comment>
<keyword evidence="5 7" id="KW-1133">Transmembrane helix</keyword>
<name>A0A3S0KDN5_9BACI</name>
<evidence type="ECO:0000256" key="7">
    <source>
        <dbReference type="SAM" id="Phobius"/>
    </source>
</evidence>
<keyword evidence="6 7" id="KW-0472">Membrane</keyword>
<feature type="transmembrane region" description="Helical" evidence="7">
    <location>
        <begin position="346"/>
        <end position="370"/>
    </location>
</feature>
<feature type="transmembrane region" description="Helical" evidence="7">
    <location>
        <begin position="316"/>
        <end position="334"/>
    </location>
</feature>
<feature type="transmembrane region" description="Helical" evidence="7">
    <location>
        <begin position="89"/>
        <end position="108"/>
    </location>
</feature>
<sequence length="539" mass="59418">MKKINLRHGVFWPPFILLLVAGLFSLLYPDLFLEKVNIANNWLLDNVGWLFSLSGLLMLVVVIAVYFSPLGRYRIGGKDAKPMLSMKNWLAITLCTTIAAGVTFWGIVEPIYHLVTPPESLGLEANSAEAAIFSMSTMYLHWTVTPYAIYCVPALMFAFAFYNMRKSFSLSSTLAPLLGKRTDGKFSSFIDGISLYTLALGMASAMGTAVLNLAGGVHYLTGWESNTVMWAIIAAITMITFTISASTGLMKGIRILSNINMNVYIIIVLFIFITGPMTFIVNLGTESFGHYLTNFFEKSLFTGAAAGDMWPKWWTVFYWANWFAWAAITAMFLGRIGYGYTVRTFIAVNFVFPSIFGALWMTIFGGTAIHKQLTDGTLGDILNNFGAESVLYAVLADVPLSMIVIPFYLFIVFISFVTASDSNISAMGGISSHGISPESQEAHIIIKVMWGTAVGIIAWVMLSFAKIDGIKILSNLGGIPALILCLAIVGSLLKVAYNPAKYDVTEQVKREESYKDTVLQREVNNNLENEKDLVESNNN</sequence>
<evidence type="ECO:0000313" key="9">
    <source>
        <dbReference type="Proteomes" id="UP000276349"/>
    </source>
</evidence>
<feature type="transmembrane region" description="Helical" evidence="7">
    <location>
        <begin position="444"/>
        <end position="465"/>
    </location>
</feature>
<feature type="transmembrane region" description="Helical" evidence="7">
    <location>
        <begin position="144"/>
        <end position="162"/>
    </location>
</feature>
<feature type="transmembrane region" description="Helical" evidence="7">
    <location>
        <begin position="48"/>
        <end position="68"/>
    </location>
</feature>
<organism evidence="8 9">
    <name type="scientific">Lysinibacillus telephonicus</name>
    <dbReference type="NCBI Taxonomy" id="1714840"/>
    <lineage>
        <taxon>Bacteria</taxon>
        <taxon>Bacillati</taxon>
        <taxon>Bacillota</taxon>
        <taxon>Bacilli</taxon>
        <taxon>Bacillales</taxon>
        <taxon>Bacillaceae</taxon>
        <taxon>Lysinibacillus</taxon>
    </lineage>
</organism>
<evidence type="ECO:0000256" key="2">
    <source>
        <dbReference type="ARBA" id="ARBA00022448"/>
    </source>
</evidence>
<feature type="transmembrane region" description="Helical" evidence="7">
    <location>
        <begin position="9"/>
        <end position="28"/>
    </location>
</feature>
<gene>
    <name evidence="8" type="ORF">EKG35_17160</name>
</gene>
<feature type="transmembrane region" description="Helical" evidence="7">
    <location>
        <begin position="390"/>
        <end position="417"/>
    </location>
</feature>
<evidence type="ECO:0000256" key="6">
    <source>
        <dbReference type="ARBA" id="ARBA00023136"/>
    </source>
</evidence>
<feature type="transmembrane region" description="Helical" evidence="7">
    <location>
        <begin position="195"/>
        <end position="215"/>
    </location>
</feature>
<keyword evidence="4 7" id="KW-0812">Transmembrane</keyword>
<dbReference type="AlphaFoldDB" id="A0A3S0KDN5"/>
<evidence type="ECO:0000256" key="3">
    <source>
        <dbReference type="ARBA" id="ARBA00022475"/>
    </source>
</evidence>
<feature type="transmembrane region" description="Helical" evidence="7">
    <location>
        <begin position="477"/>
        <end position="497"/>
    </location>
</feature>
<feature type="transmembrane region" description="Helical" evidence="7">
    <location>
        <begin position="227"/>
        <end position="249"/>
    </location>
</feature>
<keyword evidence="9" id="KW-1185">Reference proteome</keyword>
<dbReference type="OrthoDB" id="9775735at2"/>
<protein>
    <submittedName>
        <fullName evidence="8">BCCT family transporter</fullName>
    </submittedName>
</protein>
<keyword evidence="3" id="KW-1003">Cell membrane</keyword>
<dbReference type="EMBL" id="RXNR01000070">
    <property type="protein sequence ID" value="RTQ88939.1"/>
    <property type="molecule type" value="Genomic_DNA"/>
</dbReference>
<dbReference type="InterPro" id="IPR000060">
    <property type="entry name" value="BCCT_transptr"/>
</dbReference>
<evidence type="ECO:0000256" key="4">
    <source>
        <dbReference type="ARBA" id="ARBA00022692"/>
    </source>
</evidence>
<reference evidence="8 9" key="1">
    <citation type="submission" date="2018-12" db="EMBL/GenBank/DDBJ databases">
        <authorList>
            <person name="Yu L."/>
        </authorList>
    </citation>
    <scope>NUCLEOTIDE SEQUENCE [LARGE SCALE GENOMIC DNA]</scope>
    <source>
        <strain evidence="8 9">S5H2222</strain>
    </source>
</reference>
<keyword evidence="2" id="KW-0813">Transport</keyword>
<dbReference type="Pfam" id="PF02028">
    <property type="entry name" value="BCCT"/>
    <property type="match status" value="1"/>
</dbReference>
<proteinExistence type="predicted"/>
<evidence type="ECO:0000256" key="5">
    <source>
        <dbReference type="ARBA" id="ARBA00022989"/>
    </source>
</evidence>
<dbReference type="PANTHER" id="PTHR30047:SF11">
    <property type="entry name" value="L-CARNITINE_GAMMA-BUTYROBETAINE ANTIPORTER"/>
    <property type="match status" value="1"/>
</dbReference>
<evidence type="ECO:0000313" key="8">
    <source>
        <dbReference type="EMBL" id="RTQ88939.1"/>
    </source>
</evidence>
<dbReference type="RefSeq" id="WP_126295774.1">
    <property type="nucleotide sequence ID" value="NZ_JAXUAO010000191.1"/>
</dbReference>
<dbReference type="GO" id="GO:0005886">
    <property type="term" value="C:plasma membrane"/>
    <property type="evidence" value="ECO:0007669"/>
    <property type="project" value="UniProtKB-SubCell"/>
</dbReference>
<dbReference type="Proteomes" id="UP000276349">
    <property type="component" value="Unassembled WGS sequence"/>
</dbReference>
<evidence type="ECO:0000256" key="1">
    <source>
        <dbReference type="ARBA" id="ARBA00004651"/>
    </source>
</evidence>